<feature type="transmembrane region" description="Helical" evidence="1">
    <location>
        <begin position="205"/>
        <end position="225"/>
    </location>
</feature>
<keyword evidence="5" id="KW-1185">Reference proteome</keyword>
<accession>A0AAW5R2J0</accession>
<dbReference type="InterPro" id="IPR025105">
    <property type="entry name" value="DUF4010"/>
</dbReference>
<keyword evidence="1" id="KW-0472">Membrane</keyword>
<evidence type="ECO:0000259" key="3">
    <source>
        <dbReference type="Pfam" id="PF13194"/>
    </source>
</evidence>
<evidence type="ECO:0000259" key="2">
    <source>
        <dbReference type="Pfam" id="PF02308"/>
    </source>
</evidence>
<proteinExistence type="predicted"/>
<dbReference type="AlphaFoldDB" id="A0AAW5R2J0"/>
<feature type="domain" description="MgtC/SapB/SrpB/YhiD N-terminal" evidence="2">
    <location>
        <begin position="10"/>
        <end position="135"/>
    </location>
</feature>
<evidence type="ECO:0000313" key="5">
    <source>
        <dbReference type="Proteomes" id="UP001320898"/>
    </source>
</evidence>
<feature type="transmembrane region" description="Helical" evidence="1">
    <location>
        <begin position="115"/>
        <end position="133"/>
    </location>
</feature>
<feature type="transmembrane region" description="Helical" evidence="1">
    <location>
        <begin position="311"/>
        <end position="331"/>
    </location>
</feature>
<dbReference type="RefSeq" id="WP_261618059.1">
    <property type="nucleotide sequence ID" value="NZ_JALIDZ010000012.1"/>
</dbReference>
<name>A0AAW5R2J0_9HYPH</name>
<feature type="transmembrane region" description="Helical" evidence="1">
    <location>
        <begin position="272"/>
        <end position="291"/>
    </location>
</feature>
<comment type="caution">
    <text evidence="4">The sequence shown here is derived from an EMBL/GenBank/DDBJ whole genome shotgun (WGS) entry which is preliminary data.</text>
</comment>
<evidence type="ECO:0000256" key="1">
    <source>
        <dbReference type="SAM" id="Phobius"/>
    </source>
</evidence>
<feature type="transmembrane region" description="Helical" evidence="1">
    <location>
        <begin position="237"/>
        <end position="260"/>
    </location>
</feature>
<keyword evidence="1" id="KW-1133">Transmembrane helix</keyword>
<dbReference type="PANTHER" id="PTHR39084:SF1">
    <property type="entry name" value="DUF4010 DOMAIN-CONTAINING PROTEIN"/>
    <property type="match status" value="1"/>
</dbReference>
<feature type="transmembrane region" description="Helical" evidence="1">
    <location>
        <begin position="338"/>
        <end position="357"/>
    </location>
</feature>
<keyword evidence="1" id="KW-0812">Transmembrane</keyword>
<feature type="transmembrane region" description="Helical" evidence="1">
    <location>
        <begin position="63"/>
        <end position="79"/>
    </location>
</feature>
<gene>
    <name evidence="4" type="ORF">MUB46_21630</name>
</gene>
<feature type="transmembrane region" description="Helical" evidence="1">
    <location>
        <begin position="398"/>
        <end position="417"/>
    </location>
</feature>
<feature type="transmembrane region" description="Helical" evidence="1">
    <location>
        <begin position="38"/>
        <end position="57"/>
    </location>
</feature>
<dbReference type="InterPro" id="IPR049177">
    <property type="entry name" value="MgtC_SapB_SrpB_YhiD_N"/>
</dbReference>
<feature type="transmembrane region" description="Helical" evidence="1">
    <location>
        <begin position="91"/>
        <end position="109"/>
    </location>
</feature>
<reference evidence="4 5" key="1">
    <citation type="submission" date="2022-04" db="EMBL/GenBank/DDBJ databases">
        <authorList>
            <person name="Ye Y.-Q."/>
            <person name="Du Z.-J."/>
        </authorList>
    </citation>
    <scope>NUCLEOTIDE SEQUENCE [LARGE SCALE GENOMIC DNA]</scope>
    <source>
        <strain evidence="4 5">A6E488</strain>
    </source>
</reference>
<feature type="transmembrane region" description="Helical" evidence="1">
    <location>
        <begin position="178"/>
        <end position="196"/>
    </location>
</feature>
<dbReference type="EMBL" id="JALIDZ010000012">
    <property type="protein sequence ID" value="MCT8974475.1"/>
    <property type="molecule type" value="Genomic_DNA"/>
</dbReference>
<dbReference type="Proteomes" id="UP001320898">
    <property type="component" value="Unassembled WGS sequence"/>
</dbReference>
<organism evidence="4 5">
    <name type="scientific">Microbaculum marinisediminis</name>
    <dbReference type="NCBI Taxonomy" id="2931392"/>
    <lineage>
        <taxon>Bacteria</taxon>
        <taxon>Pseudomonadati</taxon>
        <taxon>Pseudomonadota</taxon>
        <taxon>Alphaproteobacteria</taxon>
        <taxon>Hyphomicrobiales</taxon>
        <taxon>Tepidamorphaceae</taxon>
        <taxon>Microbaculum</taxon>
    </lineage>
</organism>
<dbReference type="Pfam" id="PF13194">
    <property type="entry name" value="DUF4010"/>
    <property type="match status" value="1"/>
</dbReference>
<feature type="transmembrane region" description="Helical" evidence="1">
    <location>
        <begin position="145"/>
        <end position="163"/>
    </location>
</feature>
<dbReference type="Pfam" id="PF02308">
    <property type="entry name" value="MgtC"/>
    <property type="match status" value="1"/>
</dbReference>
<feature type="domain" description="DUF4010" evidence="3">
    <location>
        <begin position="183"/>
        <end position="392"/>
    </location>
</feature>
<sequence>MDLFELFQRLGLALAIGFLVGVERGWKERAGAEGSRTAGLRTFALSGLLGGIAGLIGREISEIAVGLIFVAFSAVFAAYKWREGQAENDYSVTAVVAAMLVFVLGAYAVLGNMTVAAAGGVATATLLAFKSMLHGWLNRLTWPEIRSAVVLLAMTFVALPILPDRGYGPFQALNPYEIWLMAVLIAAVSFAGYVVIRMVGEKRGVLIAGAAGGLVASTAVTLDLARRSSDDGGRSALLAGGAAVAGAVMFLRILGVATVIQPALFAELVMPMVAAALVSGGIGLVLANHQIDPHDADASPDLGNPFDLRFVLRFAALLGIVMLLAAALRAWFGPDSAVWLAAAAGLADVDAITLSMSRHAGGEMPMDTAVLAILVVSFSNSFSKAVMGAIAGTRAFSVRFAAAMALAVGVAVAVYWISGLQPGLIPG</sequence>
<protein>
    <submittedName>
        <fullName evidence="4">MgtC/SapB family protein</fullName>
    </submittedName>
</protein>
<feature type="transmembrane region" description="Helical" evidence="1">
    <location>
        <begin position="369"/>
        <end position="391"/>
    </location>
</feature>
<evidence type="ECO:0000313" key="4">
    <source>
        <dbReference type="EMBL" id="MCT8974475.1"/>
    </source>
</evidence>
<dbReference type="PANTHER" id="PTHR39084">
    <property type="entry name" value="MEMBRANE PROTEIN-RELATED"/>
    <property type="match status" value="1"/>
</dbReference>